<comment type="caution">
    <text evidence="1">The sequence shown here is derived from an EMBL/GenBank/DDBJ whole genome shotgun (WGS) entry which is preliminary data.</text>
</comment>
<reference evidence="1 2" key="1">
    <citation type="submission" date="2020-08" db="EMBL/GenBank/DDBJ databases">
        <title>A Genomic Blueprint of the Chicken Gut Microbiome.</title>
        <authorList>
            <person name="Gilroy R."/>
            <person name="Ravi A."/>
            <person name="Getino M."/>
            <person name="Pursley I."/>
            <person name="Horton D.L."/>
            <person name="Alikhan N.-F."/>
            <person name="Baker D."/>
            <person name="Gharbi K."/>
            <person name="Hall N."/>
            <person name="Watson M."/>
            <person name="Adriaenssens E.M."/>
            <person name="Foster-Nyarko E."/>
            <person name="Jarju S."/>
            <person name="Secka A."/>
            <person name="Antonio M."/>
            <person name="Oren A."/>
            <person name="Chaudhuri R."/>
            <person name="La Ragione R.M."/>
            <person name="Hildebrand F."/>
            <person name="Pallen M.J."/>
        </authorList>
    </citation>
    <scope>NUCLEOTIDE SEQUENCE [LARGE SCALE GENOMIC DNA]</scope>
    <source>
        <strain evidence="1 2">Sa4CUA1</strain>
    </source>
</reference>
<gene>
    <name evidence="1" type="ORF">H9652_04260</name>
</gene>
<evidence type="ECO:0000313" key="1">
    <source>
        <dbReference type="EMBL" id="MBD7949622.1"/>
    </source>
</evidence>
<sequence length="70" mass="8215">MTTLEHHEQARLVQQRDDAIDRADRLARTLAPVLAWWVKERRVEENVDERELAHAALDQYLDDYGTEVDA</sequence>
<keyword evidence="2" id="KW-1185">Reference proteome</keyword>
<dbReference type="RefSeq" id="WP_191795028.1">
    <property type="nucleotide sequence ID" value="NZ_JACSQQ010000005.1"/>
</dbReference>
<protein>
    <submittedName>
        <fullName evidence="1">Uncharacterized protein</fullName>
    </submittedName>
</protein>
<organism evidence="1 2">
    <name type="scientific">Oerskovia rustica</name>
    <dbReference type="NCBI Taxonomy" id="2762237"/>
    <lineage>
        <taxon>Bacteria</taxon>
        <taxon>Bacillati</taxon>
        <taxon>Actinomycetota</taxon>
        <taxon>Actinomycetes</taxon>
        <taxon>Micrococcales</taxon>
        <taxon>Cellulomonadaceae</taxon>
        <taxon>Oerskovia</taxon>
    </lineage>
</organism>
<accession>A0ABR8RP97</accession>
<proteinExistence type="predicted"/>
<dbReference type="Proteomes" id="UP000641803">
    <property type="component" value="Unassembled WGS sequence"/>
</dbReference>
<evidence type="ECO:0000313" key="2">
    <source>
        <dbReference type="Proteomes" id="UP000641803"/>
    </source>
</evidence>
<name>A0ABR8RP97_9CELL</name>
<dbReference type="EMBL" id="JACSQQ010000005">
    <property type="protein sequence ID" value="MBD7949622.1"/>
    <property type="molecule type" value="Genomic_DNA"/>
</dbReference>